<proteinExistence type="predicted"/>
<dbReference type="Pfam" id="PF03473">
    <property type="entry name" value="MOSC"/>
    <property type="match status" value="1"/>
</dbReference>
<dbReference type="PANTHER" id="PTHR30212">
    <property type="entry name" value="PROTEIN YIIM"/>
    <property type="match status" value="1"/>
</dbReference>
<comment type="caution">
    <text evidence="2">The sequence shown here is derived from an EMBL/GenBank/DDBJ whole genome shotgun (WGS) entry which is preliminary data.</text>
</comment>
<protein>
    <submittedName>
        <fullName evidence="2">MOSC domain-containing protein</fullName>
    </submittedName>
</protein>
<feature type="domain" description="MOSC" evidence="1">
    <location>
        <begin position="28"/>
        <end position="162"/>
    </location>
</feature>
<gene>
    <name evidence="2" type="ORF">AAH991_15865</name>
</gene>
<accession>A0ABV0AQN5</accession>
<sequence>MHILSVNVGRAVDAEWAGELRRTAIDKRKAEGRVAVRDNGLEGDERADVAHHGHPDQAVYAYAREDYDWWEPRMGRDLRDGQFGENLTTSGADVNGAVLGERWRVGTAVLQVTYPRIPCVVFRNWLDERGWVKRFTESGRPGAYFRVVERGELGAGDEIEVLDRPSDGVTIAEAFRAYHGDRDLMRRVLAVPGRSVKWDTVAERVLGSRSGVAVS</sequence>
<dbReference type="SUPFAM" id="SSF50800">
    <property type="entry name" value="PK beta-barrel domain-like"/>
    <property type="match status" value="1"/>
</dbReference>
<dbReference type="InterPro" id="IPR005302">
    <property type="entry name" value="MoCF_Sase_C"/>
</dbReference>
<dbReference type="InterPro" id="IPR052353">
    <property type="entry name" value="Benzoxazolinone_Detox_Enz"/>
</dbReference>
<dbReference type="Proteomes" id="UP001447516">
    <property type="component" value="Unassembled WGS sequence"/>
</dbReference>
<evidence type="ECO:0000313" key="2">
    <source>
        <dbReference type="EMBL" id="MEN3536591.1"/>
    </source>
</evidence>
<name>A0ABV0AQN5_9ACTN</name>
<dbReference type="RefSeq" id="WP_346226576.1">
    <property type="nucleotide sequence ID" value="NZ_JBDJAW010000011.1"/>
</dbReference>
<evidence type="ECO:0000313" key="3">
    <source>
        <dbReference type="Proteomes" id="UP001447516"/>
    </source>
</evidence>
<reference evidence="2 3" key="1">
    <citation type="submission" date="2024-05" db="EMBL/GenBank/DDBJ databases">
        <title>Microbispora sp.ZYX-F-249.</title>
        <authorList>
            <person name="Xie H."/>
        </authorList>
    </citation>
    <scope>NUCLEOTIDE SEQUENCE [LARGE SCALE GENOMIC DNA]</scope>
    <source>
        <strain evidence="2 3">ZYX-F-249</strain>
    </source>
</reference>
<dbReference type="InterPro" id="IPR011037">
    <property type="entry name" value="Pyrv_Knase-like_insert_dom_sf"/>
</dbReference>
<dbReference type="EMBL" id="JBDJAW010000011">
    <property type="protein sequence ID" value="MEN3536591.1"/>
    <property type="molecule type" value="Genomic_DNA"/>
</dbReference>
<dbReference type="PROSITE" id="PS51340">
    <property type="entry name" value="MOSC"/>
    <property type="match status" value="1"/>
</dbReference>
<organism evidence="2 3">
    <name type="scientific">Microbispora maris</name>
    <dbReference type="NCBI Taxonomy" id="3144104"/>
    <lineage>
        <taxon>Bacteria</taxon>
        <taxon>Bacillati</taxon>
        <taxon>Actinomycetota</taxon>
        <taxon>Actinomycetes</taxon>
        <taxon>Streptosporangiales</taxon>
        <taxon>Streptosporangiaceae</taxon>
        <taxon>Microbispora</taxon>
    </lineage>
</organism>
<dbReference type="PANTHER" id="PTHR30212:SF2">
    <property type="entry name" value="PROTEIN YIIM"/>
    <property type="match status" value="1"/>
</dbReference>
<keyword evidence="3" id="KW-1185">Reference proteome</keyword>
<dbReference type="Gene3D" id="2.40.33.20">
    <property type="entry name" value="PK beta-barrel domain-like"/>
    <property type="match status" value="1"/>
</dbReference>
<evidence type="ECO:0000259" key="1">
    <source>
        <dbReference type="PROSITE" id="PS51340"/>
    </source>
</evidence>